<comment type="caution">
    <text evidence="1">The sequence shown here is derived from an EMBL/GenBank/DDBJ whole genome shotgun (WGS) entry which is preliminary data.</text>
</comment>
<sequence>MSENVTHTAVVEDCFLMMFAGNRVCEAFKEAGREHIRFSQYGSVTRSGDKFTVPLLEKYRGIWEERKEADRLSFKLAYVLGWLCHRAADRQMKVVFREAEPESKEFPTDCSIYHDGFIYNKLYKDNPNTPFPYRAAHFENEPESLPAAAGLRVSEVAATLRSVWQRYLVSLHRFASEDGPAEEWVDKLHAKHQEHVIPLHRYAEAALTPDPAKLQRFIVDTNFYNEGDAILQVTEALRRGEEVSPERIDAAYAEEPTSHYAHAVRMGYGYLVAASDFFQGDIDQETLKDRLDVGKKGRDGLAV</sequence>
<dbReference type="RefSeq" id="WP_138191388.1">
    <property type="nucleotide sequence ID" value="NZ_VCIW01000001.1"/>
</dbReference>
<dbReference type="AlphaFoldDB" id="A0A5R9GK71"/>
<reference evidence="1 2" key="1">
    <citation type="submission" date="2019-05" db="EMBL/GenBank/DDBJ databases">
        <authorList>
            <person name="Narsing Rao M.P."/>
            <person name="Li W.J."/>
        </authorList>
    </citation>
    <scope>NUCLEOTIDE SEQUENCE [LARGE SCALE GENOMIC DNA]</scope>
    <source>
        <strain evidence="1 2">SYSU_K30003</strain>
    </source>
</reference>
<dbReference type="EMBL" id="VCIW01000001">
    <property type="protein sequence ID" value="TLS53858.1"/>
    <property type="molecule type" value="Genomic_DNA"/>
</dbReference>
<accession>A0A5R9GK71</accession>
<dbReference type="OrthoDB" id="980873at2"/>
<keyword evidence="2" id="KW-1185">Reference proteome</keyword>
<evidence type="ECO:0000313" key="1">
    <source>
        <dbReference type="EMBL" id="TLS53858.1"/>
    </source>
</evidence>
<dbReference type="Proteomes" id="UP000309676">
    <property type="component" value="Unassembled WGS sequence"/>
</dbReference>
<proteinExistence type="predicted"/>
<evidence type="ECO:0008006" key="3">
    <source>
        <dbReference type="Google" id="ProtNLM"/>
    </source>
</evidence>
<evidence type="ECO:0000313" key="2">
    <source>
        <dbReference type="Proteomes" id="UP000309676"/>
    </source>
</evidence>
<gene>
    <name evidence="1" type="ORF">FE782_00410</name>
</gene>
<protein>
    <recommendedName>
        <fullName evidence="3">Phospholipase C/D domain-containing protein</fullName>
    </recommendedName>
</protein>
<name>A0A5R9GK71_9BACL</name>
<organism evidence="1 2">
    <name type="scientific">Paenibacillus antri</name>
    <dbReference type="NCBI Taxonomy" id="2582848"/>
    <lineage>
        <taxon>Bacteria</taxon>
        <taxon>Bacillati</taxon>
        <taxon>Bacillota</taxon>
        <taxon>Bacilli</taxon>
        <taxon>Bacillales</taxon>
        <taxon>Paenibacillaceae</taxon>
        <taxon>Paenibacillus</taxon>
    </lineage>
</organism>